<evidence type="ECO:0000259" key="9">
    <source>
        <dbReference type="SMART" id="SM00013"/>
    </source>
</evidence>
<dbReference type="EnsemblMetazoa" id="tetur19g01430.1">
    <property type="protein sequence ID" value="tetur19g01430.1"/>
    <property type="gene ID" value="tetur19g01430"/>
</dbReference>
<dbReference type="SMART" id="SM00365">
    <property type="entry name" value="LRR_SD22"/>
    <property type="match status" value="3"/>
</dbReference>
<dbReference type="SMART" id="SM00369">
    <property type="entry name" value="LRR_TYP"/>
    <property type="match status" value="5"/>
</dbReference>
<dbReference type="Pfam" id="PF01462">
    <property type="entry name" value="LRRNT"/>
    <property type="match status" value="1"/>
</dbReference>
<accession>T1KS12</accession>
<gene>
    <name evidence="11" type="primary">107366692</name>
</gene>
<evidence type="ECO:0000256" key="2">
    <source>
        <dbReference type="ARBA" id="ARBA00022473"/>
    </source>
</evidence>
<dbReference type="InterPro" id="IPR051295">
    <property type="entry name" value="LGI_related"/>
</dbReference>
<dbReference type="SUPFAM" id="SSF52058">
    <property type="entry name" value="L domain-like"/>
    <property type="match status" value="1"/>
</dbReference>
<feature type="compositionally biased region" description="Low complexity" evidence="8">
    <location>
        <begin position="402"/>
        <end position="438"/>
    </location>
</feature>
<dbReference type="AlphaFoldDB" id="T1KS12"/>
<reference evidence="12" key="1">
    <citation type="submission" date="2011-08" db="EMBL/GenBank/DDBJ databases">
        <authorList>
            <person name="Rombauts S."/>
        </authorList>
    </citation>
    <scope>NUCLEOTIDE SEQUENCE</scope>
    <source>
        <strain evidence="12">London</strain>
    </source>
</reference>
<proteinExistence type="predicted"/>
<feature type="region of interest" description="Disordered" evidence="8">
    <location>
        <begin position="402"/>
        <end position="468"/>
    </location>
</feature>
<dbReference type="FunFam" id="3.80.10.10:FF:000002">
    <property type="entry name" value="Slit guidance ligand 2"/>
    <property type="match status" value="1"/>
</dbReference>
<comment type="subcellular location">
    <subcellularLocation>
        <location evidence="1">Secreted</location>
    </subcellularLocation>
</comment>
<evidence type="ECO:0008006" key="13">
    <source>
        <dbReference type="Google" id="ProtNLM"/>
    </source>
</evidence>
<dbReference type="STRING" id="32264.T1KS12"/>
<organism evidence="11 12">
    <name type="scientific">Tetranychus urticae</name>
    <name type="common">Two-spotted spider mite</name>
    <dbReference type="NCBI Taxonomy" id="32264"/>
    <lineage>
        <taxon>Eukaryota</taxon>
        <taxon>Metazoa</taxon>
        <taxon>Ecdysozoa</taxon>
        <taxon>Arthropoda</taxon>
        <taxon>Chelicerata</taxon>
        <taxon>Arachnida</taxon>
        <taxon>Acari</taxon>
        <taxon>Acariformes</taxon>
        <taxon>Trombidiformes</taxon>
        <taxon>Prostigmata</taxon>
        <taxon>Eleutherengona</taxon>
        <taxon>Raphignathae</taxon>
        <taxon>Tetranychoidea</taxon>
        <taxon>Tetranychidae</taxon>
        <taxon>Tetranychus</taxon>
    </lineage>
</organism>
<keyword evidence="12" id="KW-1185">Reference proteome</keyword>
<dbReference type="SMART" id="SM00013">
    <property type="entry name" value="LRRNT"/>
    <property type="match status" value="1"/>
</dbReference>
<dbReference type="PROSITE" id="PS51450">
    <property type="entry name" value="LRR"/>
    <property type="match status" value="1"/>
</dbReference>
<evidence type="ECO:0000256" key="4">
    <source>
        <dbReference type="ARBA" id="ARBA00022614"/>
    </source>
</evidence>
<keyword evidence="7" id="KW-1015">Disulfide bond</keyword>
<dbReference type="KEGG" id="tut:107366692"/>
<keyword evidence="2" id="KW-0217">Developmental protein</keyword>
<feature type="domain" description="LRRCT" evidence="10">
    <location>
        <begin position="199"/>
        <end position="248"/>
    </location>
</feature>
<sequence>MLSMEFRKRLHTSPAILFQLMVLFVLLPAHWHSYQWSSSAQCPYGCSCQNDDVDCRDRGLTEIPPDIPETVTELRLEQNRITELPGRVFSAFKHLRRLDLSNNQISKVAGDAFFGLKSLTTLVLYGNRLTDLPRNVFHGLSSLQLLLLNANNISCIRKDLFSGLHNLNLLSLYDNKIQSLANGTFDYFKNIGTLHLGGNPFVCDCNLKWLSNYLQKNPIETSDARCAEPKRLSRKRIMSLDPVKFKCRGNEAYRTRNTCGKSKGIPEIMEYQNVERSGLNHRVDNSLVPEMKKHHADIIEKFLKELSSQGGKVTDLSDKLDRLLKYMDTINSKLDEIGKKNALVKLSSSSSSSPPCLYPVNKKKDSSSLTSSLLLPGSVTPISVSSISSSSSSLSSLSALSPSSSSSSSSSSSLSSSSSSSSLSSSLLSLSSSSASESTVDAAKDEDQSSGMFDKSSLTKYDDYDDKE</sequence>
<dbReference type="SMART" id="SM00082">
    <property type="entry name" value="LRRCT"/>
    <property type="match status" value="1"/>
</dbReference>
<keyword evidence="3" id="KW-0964">Secreted</keyword>
<dbReference type="Proteomes" id="UP000015104">
    <property type="component" value="Unassembled WGS sequence"/>
</dbReference>
<dbReference type="PANTHER" id="PTHR24367">
    <property type="entry name" value="LEUCINE-RICH REPEAT-CONTAINING PROTEIN"/>
    <property type="match status" value="1"/>
</dbReference>
<evidence type="ECO:0000256" key="1">
    <source>
        <dbReference type="ARBA" id="ARBA00004613"/>
    </source>
</evidence>
<dbReference type="EMBL" id="CAEY01000421">
    <property type="status" value="NOT_ANNOTATED_CDS"/>
    <property type="molecule type" value="Genomic_DNA"/>
</dbReference>
<evidence type="ECO:0000313" key="12">
    <source>
        <dbReference type="Proteomes" id="UP000015104"/>
    </source>
</evidence>
<keyword evidence="6" id="KW-0677">Repeat</keyword>
<evidence type="ECO:0000256" key="6">
    <source>
        <dbReference type="ARBA" id="ARBA00022737"/>
    </source>
</evidence>
<dbReference type="InterPro" id="IPR001611">
    <property type="entry name" value="Leu-rich_rpt"/>
</dbReference>
<evidence type="ECO:0000256" key="3">
    <source>
        <dbReference type="ARBA" id="ARBA00022525"/>
    </source>
</evidence>
<dbReference type="HOGENOM" id="CLU_584402_0_0_1"/>
<evidence type="ECO:0000256" key="8">
    <source>
        <dbReference type="SAM" id="MobiDB-lite"/>
    </source>
</evidence>
<dbReference type="InterPro" id="IPR032675">
    <property type="entry name" value="LRR_dom_sf"/>
</dbReference>
<dbReference type="InterPro" id="IPR000372">
    <property type="entry name" value="LRRNT"/>
</dbReference>
<dbReference type="InterPro" id="IPR000483">
    <property type="entry name" value="Cys-rich_flank_reg_C"/>
</dbReference>
<dbReference type="Pfam" id="PF13855">
    <property type="entry name" value="LRR_8"/>
    <property type="match status" value="2"/>
</dbReference>
<evidence type="ECO:0000259" key="10">
    <source>
        <dbReference type="SMART" id="SM00082"/>
    </source>
</evidence>
<dbReference type="GO" id="GO:0005576">
    <property type="term" value="C:extracellular region"/>
    <property type="evidence" value="ECO:0007669"/>
    <property type="project" value="UniProtKB-SubCell"/>
</dbReference>
<dbReference type="OMA" id="NANNISC"/>
<dbReference type="InterPro" id="IPR003591">
    <property type="entry name" value="Leu-rich_rpt_typical-subtyp"/>
</dbReference>
<dbReference type="eggNOG" id="KOG4237">
    <property type="taxonomic scope" value="Eukaryota"/>
</dbReference>
<dbReference type="SMR" id="T1KS12"/>
<evidence type="ECO:0000313" key="11">
    <source>
        <dbReference type="EnsemblMetazoa" id="tetur19g01430.1"/>
    </source>
</evidence>
<keyword evidence="5" id="KW-0732">Signal</keyword>
<evidence type="ECO:0000256" key="5">
    <source>
        <dbReference type="ARBA" id="ARBA00022729"/>
    </source>
</evidence>
<name>T1KS12_TETUR</name>
<keyword evidence="4" id="KW-0433">Leucine-rich repeat</keyword>
<evidence type="ECO:0000256" key="7">
    <source>
        <dbReference type="ARBA" id="ARBA00023157"/>
    </source>
</evidence>
<dbReference type="PANTHER" id="PTHR24367:SF318">
    <property type="entry name" value="LEUCINE-RICH GLIOMA-INACTIVATED PROTEIN 1-LIKE"/>
    <property type="match status" value="1"/>
</dbReference>
<protein>
    <recommendedName>
        <fullName evidence="13">LRRNT domain-containing protein</fullName>
    </recommendedName>
</protein>
<feature type="domain" description="LRRNT" evidence="9">
    <location>
        <begin position="41"/>
        <end position="73"/>
    </location>
</feature>
<dbReference type="GO" id="GO:0007399">
    <property type="term" value="P:nervous system development"/>
    <property type="evidence" value="ECO:0007669"/>
    <property type="project" value="UniProtKB-ARBA"/>
</dbReference>
<dbReference type="Gene3D" id="3.80.10.10">
    <property type="entry name" value="Ribonuclease Inhibitor"/>
    <property type="match status" value="1"/>
</dbReference>
<reference evidence="11" key="2">
    <citation type="submission" date="2015-06" db="UniProtKB">
        <authorList>
            <consortium name="EnsemblMetazoa"/>
        </authorList>
    </citation>
    <scope>IDENTIFICATION</scope>
</reference>
<dbReference type="OrthoDB" id="283575at2759"/>